<gene>
    <name evidence="4" type="ORF">S03H2_55133</name>
</gene>
<evidence type="ECO:0000313" key="4">
    <source>
        <dbReference type="EMBL" id="GAH72307.1"/>
    </source>
</evidence>
<dbReference type="PANTHER" id="PTHR43335">
    <property type="entry name" value="ABC TRANSPORTER, ATP-BINDING PROTEIN"/>
    <property type="match status" value="1"/>
</dbReference>
<comment type="similarity">
    <text evidence="1">Belongs to the ABC transporter superfamily.</text>
</comment>
<reference evidence="4" key="1">
    <citation type="journal article" date="2014" name="Front. Microbiol.">
        <title>High frequency of phylogenetically diverse reductive dehalogenase-homologous genes in deep subseafloor sedimentary metagenomes.</title>
        <authorList>
            <person name="Kawai M."/>
            <person name="Futagami T."/>
            <person name="Toyoda A."/>
            <person name="Takaki Y."/>
            <person name="Nishi S."/>
            <person name="Hori S."/>
            <person name="Arai W."/>
            <person name="Tsubouchi T."/>
            <person name="Morono Y."/>
            <person name="Uchiyama I."/>
            <person name="Ito T."/>
            <person name="Fujiyama A."/>
            <person name="Inagaki F."/>
            <person name="Takami H."/>
        </authorList>
    </citation>
    <scope>NUCLEOTIDE SEQUENCE</scope>
    <source>
        <strain evidence="4">Expedition CK06-06</strain>
    </source>
</reference>
<dbReference type="AlphaFoldDB" id="X1HS53"/>
<accession>X1HS53</accession>
<protein>
    <recommendedName>
        <fullName evidence="3">ABC transporter domain-containing protein</fullName>
    </recommendedName>
</protein>
<dbReference type="EMBL" id="BARU01035198">
    <property type="protein sequence ID" value="GAH72307.1"/>
    <property type="molecule type" value="Genomic_DNA"/>
</dbReference>
<proteinExistence type="inferred from homology"/>
<feature type="domain" description="ABC transporter" evidence="3">
    <location>
        <begin position="18"/>
        <end position="76"/>
    </location>
</feature>
<dbReference type="InterPro" id="IPR027417">
    <property type="entry name" value="P-loop_NTPase"/>
</dbReference>
<feature type="non-terminal residue" evidence="4">
    <location>
        <position position="1"/>
    </location>
</feature>
<sequence length="218" mass="24330">PGFYPYLSGWDNLRVFARISRNVTDNRMKEVLKLVDLADRAKDKFSGYSQGMKQRLAIACALLHDPEFIIFDEPTSGLDPAGMKEIRELLIRLGQEGKTIFLNSHLLHEVELVCNHVAIIKEGKVIASGAPNDLIKHGDTLQIRVTDIDKAVALLNEEDWVSSIAREGDLLILKAPTERATDISALLAKNGVFVSEMKAREDSLESIFLELTEEETVD</sequence>
<organism evidence="4">
    <name type="scientific">marine sediment metagenome</name>
    <dbReference type="NCBI Taxonomy" id="412755"/>
    <lineage>
        <taxon>unclassified sequences</taxon>
        <taxon>metagenomes</taxon>
        <taxon>ecological metagenomes</taxon>
    </lineage>
</organism>
<evidence type="ECO:0000256" key="2">
    <source>
        <dbReference type="ARBA" id="ARBA00022448"/>
    </source>
</evidence>
<dbReference type="Pfam" id="PF00005">
    <property type="entry name" value="ABC_tran"/>
    <property type="match status" value="1"/>
</dbReference>
<dbReference type="InterPro" id="IPR003439">
    <property type="entry name" value="ABC_transporter-like_ATP-bd"/>
</dbReference>
<evidence type="ECO:0000259" key="3">
    <source>
        <dbReference type="Pfam" id="PF00005"/>
    </source>
</evidence>
<dbReference type="GO" id="GO:0005524">
    <property type="term" value="F:ATP binding"/>
    <property type="evidence" value="ECO:0007669"/>
    <property type="project" value="InterPro"/>
</dbReference>
<dbReference type="PANTHER" id="PTHR43335:SF4">
    <property type="entry name" value="ABC TRANSPORTER, ATP-BINDING PROTEIN"/>
    <property type="match status" value="1"/>
</dbReference>
<evidence type="ECO:0000256" key="1">
    <source>
        <dbReference type="ARBA" id="ARBA00005417"/>
    </source>
</evidence>
<name>X1HS53_9ZZZZ</name>
<dbReference type="GO" id="GO:0016887">
    <property type="term" value="F:ATP hydrolysis activity"/>
    <property type="evidence" value="ECO:0007669"/>
    <property type="project" value="InterPro"/>
</dbReference>
<dbReference type="Gene3D" id="3.40.50.300">
    <property type="entry name" value="P-loop containing nucleotide triphosphate hydrolases"/>
    <property type="match status" value="1"/>
</dbReference>
<comment type="caution">
    <text evidence="4">The sequence shown here is derived from an EMBL/GenBank/DDBJ whole genome shotgun (WGS) entry which is preliminary data.</text>
</comment>
<keyword evidence="2" id="KW-0813">Transport</keyword>
<dbReference type="SUPFAM" id="SSF52540">
    <property type="entry name" value="P-loop containing nucleoside triphosphate hydrolases"/>
    <property type="match status" value="1"/>
</dbReference>